<dbReference type="EMBL" id="KN818227">
    <property type="protein sequence ID" value="KIL68958.1"/>
    <property type="molecule type" value="Genomic_DNA"/>
</dbReference>
<gene>
    <name evidence="4" type="ORF">M378DRAFT_845205</name>
</gene>
<proteinExistence type="predicted"/>
<dbReference type="STRING" id="946122.A0A0C2XIZ9"/>
<feature type="compositionally biased region" description="Basic and acidic residues" evidence="2">
    <location>
        <begin position="150"/>
        <end position="159"/>
    </location>
</feature>
<feature type="domain" description="THO1-MOS11 C-terminal" evidence="3">
    <location>
        <begin position="125"/>
        <end position="164"/>
    </location>
</feature>
<name>A0A0C2XIZ9_AMAMK</name>
<dbReference type="InParanoid" id="A0A0C2XIZ9"/>
<sequence length="198" mass="21147">MSAQKLKSLKVADLRSILSKASVAAPARATKADLVTRILASEQALQAFHSLYPSDNVQQESSTTVSTATESPVATPSVTPQPPQPAPVAESATTGEVDKRKQRAERFGIPVAPAASPSPSNTHSVDPELEKRKKRAERFGIPFVGAPKPKQPDDGDKLKTRASRSGTAGQKRAAPGDAVDTDELERRKKRGERFGLVM</sequence>
<evidence type="ECO:0000256" key="1">
    <source>
        <dbReference type="ARBA" id="ARBA00022553"/>
    </source>
</evidence>
<evidence type="ECO:0000313" key="4">
    <source>
        <dbReference type="EMBL" id="KIL68958.1"/>
    </source>
</evidence>
<dbReference type="CDD" id="cd12935">
    <property type="entry name" value="LEM_like"/>
    <property type="match status" value="1"/>
</dbReference>
<evidence type="ECO:0000256" key="2">
    <source>
        <dbReference type="SAM" id="MobiDB-lite"/>
    </source>
</evidence>
<reference evidence="4 5" key="1">
    <citation type="submission" date="2014-04" db="EMBL/GenBank/DDBJ databases">
        <title>Evolutionary Origins and Diversification of the Mycorrhizal Mutualists.</title>
        <authorList>
            <consortium name="DOE Joint Genome Institute"/>
            <consortium name="Mycorrhizal Genomics Consortium"/>
            <person name="Kohler A."/>
            <person name="Kuo A."/>
            <person name="Nagy L.G."/>
            <person name="Floudas D."/>
            <person name="Copeland A."/>
            <person name="Barry K.W."/>
            <person name="Cichocki N."/>
            <person name="Veneault-Fourrey C."/>
            <person name="LaButti K."/>
            <person name="Lindquist E.A."/>
            <person name="Lipzen A."/>
            <person name="Lundell T."/>
            <person name="Morin E."/>
            <person name="Murat C."/>
            <person name="Riley R."/>
            <person name="Ohm R."/>
            <person name="Sun H."/>
            <person name="Tunlid A."/>
            <person name="Henrissat B."/>
            <person name="Grigoriev I.V."/>
            <person name="Hibbett D.S."/>
            <person name="Martin F."/>
        </authorList>
    </citation>
    <scope>NUCLEOTIDE SEQUENCE [LARGE SCALE GENOMIC DNA]</scope>
    <source>
        <strain evidence="4 5">Koide BX008</strain>
    </source>
</reference>
<dbReference type="OrthoDB" id="445357at2759"/>
<dbReference type="GO" id="GO:0016973">
    <property type="term" value="P:poly(A)+ mRNA export from nucleus"/>
    <property type="evidence" value="ECO:0007669"/>
    <property type="project" value="TreeGrafter"/>
</dbReference>
<dbReference type="PANTHER" id="PTHR46551:SF1">
    <property type="entry name" value="SAP DOMAIN-CONTAINING RIBONUCLEOPROTEIN"/>
    <property type="match status" value="1"/>
</dbReference>
<dbReference type="Pfam" id="PF18592">
    <property type="entry name" value="Tho1_MOS11_C"/>
    <property type="match status" value="1"/>
</dbReference>
<keyword evidence="5" id="KW-1185">Reference proteome</keyword>
<accession>A0A0C2XIZ9</accession>
<dbReference type="InterPro" id="IPR040746">
    <property type="entry name" value="THO1_MOS11_C"/>
</dbReference>
<dbReference type="Proteomes" id="UP000054549">
    <property type="component" value="Unassembled WGS sequence"/>
</dbReference>
<dbReference type="HOGENOM" id="CLU_096889_0_0_1"/>
<dbReference type="AlphaFoldDB" id="A0A0C2XIZ9"/>
<feature type="compositionally biased region" description="Low complexity" evidence="2">
    <location>
        <begin position="60"/>
        <end position="78"/>
    </location>
</feature>
<keyword evidence="1" id="KW-0597">Phosphoprotein</keyword>
<evidence type="ECO:0000259" key="3">
    <source>
        <dbReference type="Pfam" id="PF18592"/>
    </source>
</evidence>
<dbReference type="PANTHER" id="PTHR46551">
    <property type="entry name" value="SAP DOMAIN-CONTAINING RIBONUCLEOPROTEIN"/>
    <property type="match status" value="1"/>
</dbReference>
<feature type="region of interest" description="Disordered" evidence="2">
    <location>
        <begin position="53"/>
        <end position="198"/>
    </location>
</feature>
<organism evidence="4 5">
    <name type="scientific">Amanita muscaria (strain Koide BX008)</name>
    <dbReference type="NCBI Taxonomy" id="946122"/>
    <lineage>
        <taxon>Eukaryota</taxon>
        <taxon>Fungi</taxon>
        <taxon>Dikarya</taxon>
        <taxon>Basidiomycota</taxon>
        <taxon>Agaricomycotina</taxon>
        <taxon>Agaricomycetes</taxon>
        <taxon>Agaricomycetidae</taxon>
        <taxon>Agaricales</taxon>
        <taxon>Pluteineae</taxon>
        <taxon>Amanitaceae</taxon>
        <taxon>Amanita</taxon>
    </lineage>
</organism>
<dbReference type="GO" id="GO:0005634">
    <property type="term" value="C:nucleus"/>
    <property type="evidence" value="ECO:0007669"/>
    <property type="project" value="TreeGrafter"/>
</dbReference>
<evidence type="ECO:0000313" key="5">
    <source>
        <dbReference type="Proteomes" id="UP000054549"/>
    </source>
</evidence>
<dbReference type="InterPro" id="IPR052240">
    <property type="entry name" value="SAP_domain_ribonucleoprotein"/>
</dbReference>
<protein>
    <recommendedName>
        <fullName evidence="3">THO1-MOS11 C-terminal domain-containing protein</fullName>
    </recommendedName>
</protein>